<evidence type="ECO:0000313" key="3">
    <source>
        <dbReference type="EMBL" id="AZZ56367.1"/>
    </source>
</evidence>
<dbReference type="InterPro" id="IPR026835">
    <property type="entry name" value="YqcG_C"/>
</dbReference>
<feature type="region of interest" description="Disordered" evidence="1">
    <location>
        <begin position="1"/>
        <end position="21"/>
    </location>
</feature>
<dbReference type="Pfam" id="PF14410">
    <property type="entry name" value="GH-E"/>
    <property type="match status" value="1"/>
</dbReference>
<organism evidence="4 5">
    <name type="scientific">Rathayibacter iranicus</name>
    <dbReference type="NCBI Taxonomy" id="59737"/>
    <lineage>
        <taxon>Bacteria</taxon>
        <taxon>Bacillati</taxon>
        <taxon>Actinomycetota</taxon>
        <taxon>Actinomycetes</taxon>
        <taxon>Micrococcales</taxon>
        <taxon>Microbacteriaceae</taxon>
        <taxon>Rathayibacter</taxon>
    </lineage>
</organism>
<proteinExistence type="predicted"/>
<protein>
    <recommendedName>
        <fullName evidence="2">Toxin YqcG C-terminal domain-containing protein</fullName>
    </recommendedName>
</protein>
<dbReference type="Proteomes" id="UP000283946">
    <property type="component" value="Chromosome"/>
</dbReference>
<dbReference type="EMBL" id="CP028130">
    <property type="protein sequence ID" value="AZZ56781.1"/>
    <property type="molecule type" value="Genomic_DNA"/>
</dbReference>
<reference evidence="4 5" key="1">
    <citation type="submission" date="2018-03" db="EMBL/GenBank/DDBJ databases">
        <title>Bacteriophage NCPPB3778 and a type I-E CRISPR drive the evolution of the US Biological Select Agent, Rathayibacter toxicus.</title>
        <authorList>
            <person name="Davis E.W.II."/>
            <person name="Tabima J.F."/>
            <person name="Weisberg A.J."/>
            <person name="Dantas Lopes L."/>
            <person name="Wiseman M.S."/>
            <person name="Wiseman M.S."/>
            <person name="Pupko T."/>
            <person name="Belcher M.S."/>
            <person name="Sechler A.J."/>
            <person name="Tancos M.A."/>
            <person name="Schroeder B.K."/>
            <person name="Murray T.D."/>
            <person name="Luster D.G."/>
            <person name="Schneider W.L."/>
            <person name="Rogers E."/>
            <person name="Andreote F.D."/>
            <person name="Grunwald N.J."/>
            <person name="Putnam M.L."/>
            <person name="Chang J.H."/>
        </authorList>
    </citation>
    <scope>NUCLEOTIDE SEQUENCE [LARGE SCALE GENOMIC DNA]</scope>
    <source>
        <strain evidence="4 5">NCCPB 2253</strain>
    </source>
</reference>
<feature type="domain" description="Toxin YqcG C-terminal" evidence="2">
    <location>
        <begin position="37"/>
        <end position="93"/>
    </location>
</feature>
<name>A0AAD1AE01_9MICO</name>
<sequence>MRDVGDGQLGAPPSLPGPDQLWVNNKSGDWKLIKWRPEQPRADLWDMGHIPTAKYADLRNQYLSHQITKKQFLDEYHDVENYQVEHPGRNRSHIDE</sequence>
<dbReference type="AlphaFoldDB" id="A0AAD1AE01"/>
<dbReference type="KEGG" id="ria:C7V51_13540"/>
<evidence type="ECO:0000259" key="2">
    <source>
        <dbReference type="Pfam" id="PF14410"/>
    </source>
</evidence>
<dbReference type="KEGG" id="ria:C7V51_11095"/>
<accession>A0AAD1AE01</accession>
<evidence type="ECO:0000256" key="1">
    <source>
        <dbReference type="SAM" id="MobiDB-lite"/>
    </source>
</evidence>
<dbReference type="RefSeq" id="WP_104266485.1">
    <property type="nucleotide sequence ID" value="NZ_CP028130.1"/>
</dbReference>
<evidence type="ECO:0000313" key="4">
    <source>
        <dbReference type="EMBL" id="AZZ56781.1"/>
    </source>
</evidence>
<evidence type="ECO:0000313" key="5">
    <source>
        <dbReference type="Proteomes" id="UP000283946"/>
    </source>
</evidence>
<gene>
    <name evidence="3" type="ORF">C7V51_11095</name>
    <name evidence="4" type="ORF">C7V51_13540</name>
</gene>
<dbReference type="EMBL" id="CP028130">
    <property type="protein sequence ID" value="AZZ56367.1"/>
    <property type="molecule type" value="Genomic_DNA"/>
</dbReference>